<name>A0A6N2UH54_9FIRM</name>
<gene>
    <name evidence="1" type="ORF">BGLFYP119_02090</name>
</gene>
<protein>
    <recommendedName>
        <fullName evidence="2">DUF3793 domain-containing protein</fullName>
    </recommendedName>
</protein>
<dbReference type="Pfam" id="PF12672">
    <property type="entry name" value="DUF3793"/>
    <property type="match status" value="1"/>
</dbReference>
<proteinExistence type="predicted"/>
<dbReference type="AlphaFoldDB" id="A0A6N2UH54"/>
<reference evidence="1" key="1">
    <citation type="submission" date="2019-11" db="EMBL/GenBank/DDBJ databases">
        <authorList>
            <person name="Feng L."/>
        </authorList>
    </citation>
    <scope>NUCLEOTIDE SEQUENCE</scope>
    <source>
        <strain evidence="1">BgluceraseaLFYP119</strain>
    </source>
</reference>
<dbReference type="EMBL" id="CACRST010000019">
    <property type="protein sequence ID" value="VYT17050.1"/>
    <property type="molecule type" value="Genomic_DNA"/>
</dbReference>
<dbReference type="RefSeq" id="WP_156354544.1">
    <property type="nucleotide sequence ID" value="NZ_CACRST010000019.1"/>
</dbReference>
<sequence length="184" mass="21590">MGFEKSLIAHCSPTLASLKIANLFSYSFETEKELMDSVRYWNVQMEKSGICLRVLRKNNQKALIYVCRKLKLERRLKDAQIMKFLSAYGYMEMGFDSVIEHLMERLKISSEFPHEIGVFLGYPLEDVVGFIHNNGKNFQFSGMWKVYGDKETAEKRFRKYKKCTDIYLRLWNNGRSVRKLTVAA</sequence>
<evidence type="ECO:0008006" key="2">
    <source>
        <dbReference type="Google" id="ProtNLM"/>
    </source>
</evidence>
<dbReference type="InterPro" id="IPR024523">
    <property type="entry name" value="DUF3793"/>
</dbReference>
<organism evidence="1">
    <name type="scientific">Blautia glucerasea</name>
    <dbReference type="NCBI Taxonomy" id="536633"/>
    <lineage>
        <taxon>Bacteria</taxon>
        <taxon>Bacillati</taxon>
        <taxon>Bacillota</taxon>
        <taxon>Clostridia</taxon>
        <taxon>Lachnospirales</taxon>
        <taxon>Lachnospiraceae</taxon>
        <taxon>Blautia</taxon>
    </lineage>
</organism>
<evidence type="ECO:0000313" key="1">
    <source>
        <dbReference type="EMBL" id="VYT17050.1"/>
    </source>
</evidence>
<accession>A0A6N2UH54</accession>